<proteinExistence type="predicted"/>
<dbReference type="AlphaFoldDB" id="A0AAE0Y5K7"/>
<dbReference type="Proteomes" id="UP001283361">
    <property type="component" value="Unassembled WGS sequence"/>
</dbReference>
<reference evidence="2" key="1">
    <citation type="journal article" date="2023" name="G3 (Bethesda)">
        <title>A reference genome for the long-term kleptoplast-retaining sea slug Elysia crispata morphotype clarki.</title>
        <authorList>
            <person name="Eastman K.E."/>
            <person name="Pendleton A.L."/>
            <person name="Shaikh M.A."/>
            <person name="Suttiyut T."/>
            <person name="Ogas R."/>
            <person name="Tomko P."/>
            <person name="Gavelis G."/>
            <person name="Widhalm J.R."/>
            <person name="Wisecaver J.H."/>
        </authorList>
    </citation>
    <scope>NUCLEOTIDE SEQUENCE</scope>
    <source>
        <strain evidence="2">ECLA1</strain>
    </source>
</reference>
<keyword evidence="3" id="KW-1185">Reference proteome</keyword>
<dbReference type="EMBL" id="JAWDGP010006902">
    <property type="protein sequence ID" value="KAK3733369.1"/>
    <property type="molecule type" value="Genomic_DNA"/>
</dbReference>
<protein>
    <submittedName>
        <fullName evidence="2">Uncharacterized protein</fullName>
    </submittedName>
</protein>
<sequence>MSTSVMSMPYTDKSGGITSGGSSPPSPMNHVTDGAGLVLPPSSLRPSAMDRPRLLGLPGSGLRISFASDTSFAERKLKTRGSSRGHASSLNLRPLEVGEKPQSVRIKLPKATNALYPKQVPLLATPLREDLMHPRRALDIARSYGVPKYFLRGNSQILTDGRMRLFADNVWKKERMSPPQDGSNGDRKSTENSDVICRLMDSVDKAIATSEEPQQDFAVVVGLGEADGPVGGLRLQHGGVEERAAADRERSVLRERFVSFPDVLSKVAVKDVTDEQRVEQAQHSGFLPRQGAVDKLKWEERKQSASPQKQENDENGIRGGDSSKERAGGDDVDSKVNTNSAVRPHTVDTVDTVDTATTGYLPRVPHFREPLGSFASNKPWGIPEDQIYGTSPRREDGGMKSLSSQADGIRLRQYKGVADSLGSAHLSNSGGGLATPSNNINNRVGVLFGGKYRNVLPRFYPAVSAHHARQREAALRLGGGVRLATTAATGQKRVVSQEAAGPSQHPPRRLVRFADAPHLVRFSKDTALSPRASANFKSTSSGKVRDSMIESGVLVASRAPVQSVQRSLDSHSGLARAEWSRAGRVPKCLSTAQRSLAGPTTANTTNTTKPTGAESGLSGQNVATAASPVHAITKPVS</sequence>
<accession>A0AAE0Y5K7</accession>
<feature type="compositionally biased region" description="Low complexity" evidence="1">
    <location>
        <begin position="14"/>
        <end position="23"/>
    </location>
</feature>
<feature type="region of interest" description="Disordered" evidence="1">
    <location>
        <begin position="489"/>
        <end position="509"/>
    </location>
</feature>
<comment type="caution">
    <text evidence="2">The sequence shown here is derived from an EMBL/GenBank/DDBJ whole genome shotgun (WGS) entry which is preliminary data.</text>
</comment>
<feature type="region of interest" description="Disordered" evidence="1">
    <location>
        <begin position="174"/>
        <end position="193"/>
    </location>
</feature>
<organism evidence="2 3">
    <name type="scientific">Elysia crispata</name>
    <name type="common">lettuce slug</name>
    <dbReference type="NCBI Taxonomy" id="231223"/>
    <lineage>
        <taxon>Eukaryota</taxon>
        <taxon>Metazoa</taxon>
        <taxon>Spiralia</taxon>
        <taxon>Lophotrochozoa</taxon>
        <taxon>Mollusca</taxon>
        <taxon>Gastropoda</taxon>
        <taxon>Heterobranchia</taxon>
        <taxon>Euthyneura</taxon>
        <taxon>Panpulmonata</taxon>
        <taxon>Sacoglossa</taxon>
        <taxon>Placobranchoidea</taxon>
        <taxon>Plakobranchidae</taxon>
        <taxon>Elysia</taxon>
    </lineage>
</organism>
<feature type="region of interest" description="Disordered" evidence="1">
    <location>
        <begin position="298"/>
        <end position="348"/>
    </location>
</feature>
<evidence type="ECO:0000313" key="2">
    <source>
        <dbReference type="EMBL" id="KAK3733369.1"/>
    </source>
</evidence>
<name>A0AAE0Y5K7_9GAST</name>
<gene>
    <name evidence="2" type="ORF">RRG08_004797</name>
</gene>
<feature type="compositionally biased region" description="Low complexity" evidence="1">
    <location>
        <begin position="597"/>
        <end position="612"/>
    </location>
</feature>
<feature type="region of interest" description="Disordered" evidence="1">
    <location>
        <begin position="1"/>
        <end position="35"/>
    </location>
</feature>
<evidence type="ECO:0000256" key="1">
    <source>
        <dbReference type="SAM" id="MobiDB-lite"/>
    </source>
</evidence>
<feature type="region of interest" description="Disordered" evidence="1">
    <location>
        <begin position="591"/>
        <end position="637"/>
    </location>
</feature>
<feature type="compositionally biased region" description="Basic and acidic residues" evidence="1">
    <location>
        <begin position="310"/>
        <end position="334"/>
    </location>
</feature>
<evidence type="ECO:0000313" key="3">
    <source>
        <dbReference type="Proteomes" id="UP001283361"/>
    </source>
</evidence>